<feature type="disulfide bond" evidence="9">
    <location>
        <begin position="36"/>
        <end position="48"/>
    </location>
</feature>
<dbReference type="GO" id="GO:0006032">
    <property type="term" value="P:chitin catabolic process"/>
    <property type="evidence" value="ECO:0007669"/>
    <property type="project" value="UniProtKB-KW"/>
</dbReference>
<evidence type="ECO:0000256" key="4">
    <source>
        <dbReference type="ARBA" id="ARBA00022801"/>
    </source>
</evidence>
<comment type="caution">
    <text evidence="9">Lacks conserved residue(s) required for the propagation of feature annotation.</text>
</comment>
<evidence type="ECO:0000259" key="12">
    <source>
        <dbReference type="PROSITE" id="PS50941"/>
    </source>
</evidence>
<dbReference type="GeneID" id="37226970"/>
<keyword evidence="9" id="KW-1015">Disulfide bond</keyword>
<keyword evidence="8" id="KW-0624">Polysaccharide degradation</keyword>
<evidence type="ECO:0000256" key="9">
    <source>
        <dbReference type="PROSITE-ProRule" id="PRU00261"/>
    </source>
</evidence>
<keyword evidence="7 10" id="KW-0326">Glycosidase</keyword>
<dbReference type="PROSITE" id="PS01095">
    <property type="entry name" value="GH18_1"/>
    <property type="match status" value="1"/>
</dbReference>
<feature type="disulfide bond" evidence="9">
    <location>
        <begin position="59"/>
        <end position="63"/>
    </location>
</feature>
<dbReference type="SMART" id="SM00270">
    <property type="entry name" value="ChtBD1"/>
    <property type="match status" value="2"/>
</dbReference>
<keyword evidence="6" id="KW-0119">Carbohydrate metabolism</keyword>
<protein>
    <recommendedName>
        <fullName evidence="3">chitinase</fullName>
        <ecNumber evidence="3">3.2.1.14</ecNumber>
    </recommendedName>
</protein>
<dbReference type="SUPFAM" id="SSF51445">
    <property type="entry name" value="(Trans)glycosidases"/>
    <property type="match status" value="1"/>
</dbReference>
<evidence type="ECO:0000259" key="13">
    <source>
        <dbReference type="PROSITE" id="PS51910"/>
    </source>
</evidence>
<feature type="domain" description="GH18" evidence="13">
    <location>
        <begin position="120"/>
        <end position="418"/>
    </location>
</feature>
<evidence type="ECO:0000256" key="3">
    <source>
        <dbReference type="ARBA" id="ARBA00012729"/>
    </source>
</evidence>
<dbReference type="InterPro" id="IPR017853">
    <property type="entry name" value="GH"/>
</dbReference>
<evidence type="ECO:0000256" key="7">
    <source>
        <dbReference type="ARBA" id="ARBA00023295"/>
    </source>
</evidence>
<dbReference type="GO" id="GO:0008061">
    <property type="term" value="F:chitin binding"/>
    <property type="evidence" value="ECO:0007669"/>
    <property type="project" value="UniProtKB-UniRule"/>
</dbReference>
<evidence type="ECO:0000313" key="14">
    <source>
        <dbReference type="EMBL" id="RAL00816.1"/>
    </source>
</evidence>
<dbReference type="STRING" id="1448316.A0A395GZ25"/>
<accession>A0A395GZ25</accession>
<dbReference type="PROSITE" id="PS50941">
    <property type="entry name" value="CHIT_BIND_I_2"/>
    <property type="match status" value="1"/>
</dbReference>
<dbReference type="Gene3D" id="3.20.20.80">
    <property type="entry name" value="Glycosidases"/>
    <property type="match status" value="2"/>
</dbReference>
<evidence type="ECO:0000256" key="8">
    <source>
        <dbReference type="ARBA" id="ARBA00023326"/>
    </source>
</evidence>
<dbReference type="PANTHER" id="PTHR11177:SF397">
    <property type="entry name" value="CHITINASE"/>
    <property type="match status" value="1"/>
</dbReference>
<dbReference type="GO" id="GO:0000272">
    <property type="term" value="P:polysaccharide catabolic process"/>
    <property type="evidence" value="ECO:0007669"/>
    <property type="project" value="UniProtKB-KW"/>
</dbReference>
<dbReference type="OrthoDB" id="73875at2759"/>
<dbReference type="InterPro" id="IPR011583">
    <property type="entry name" value="Chitinase_II/V-like_cat"/>
</dbReference>
<dbReference type="InterPro" id="IPR050314">
    <property type="entry name" value="Glycosyl_Hydrlase_18"/>
</dbReference>
<evidence type="ECO:0000256" key="6">
    <source>
        <dbReference type="ARBA" id="ARBA00023277"/>
    </source>
</evidence>
<sequence length="549" mass="60227">MRLSAILWLSLQIIAASAHRHTLQVDDYTCGPSRECKNKACCGPNHVCGFGGLYCGNGCQSNCDAKAECGRDAATPGQLCPLNICCRRTGTTDEFCKSGCQSNCNDPERPCPGINGDIRNRVIGYYESWRAGGSKCGTMAPEEIPVEYLDQVNLAFLYIDPKSYQIIAMDNTTMATDLYARVADIKTRNPEAKIWVSIGGWSFNDPGTYQSVFSNLAGDQASTQTFINNLMEFLDKFGFDGVDLDWEYPGADDRGGRTQDDWGISITVPTPYWYLRWFDIKALEKVVDEFNLMAYDLHGTWDRDDPIGPYVYAHTNLTEIDLALDLFWRNDISPSSINLGLAISFPTTISPPSTTRMRGVYHTTYGKGGANWVSFDDAISFKAKIDLANKYGLAGVLIWAVDQDDQYYHALRGVTGKDVEPISTAQDGFGAFSVDQCYITDCNASCKDGDVTMTKLNEDESGRGCSGKNHNARSCMCSAGCVVYALRLTGYRTYIVCCPAVNAPDSSTCYWTGGPVNCHGQCAAGEVSMVLDDYGDSKKRCTNGGQESL</sequence>
<name>A0A395GZ25_9EURO</name>
<dbReference type="AlphaFoldDB" id="A0A395GZ25"/>
<feature type="disulfide bond" evidence="9">
    <location>
        <begin position="41"/>
        <end position="55"/>
    </location>
</feature>
<keyword evidence="15" id="KW-1185">Reference proteome</keyword>
<dbReference type="EC" id="3.2.1.14" evidence="3"/>
<evidence type="ECO:0000256" key="1">
    <source>
        <dbReference type="ARBA" id="ARBA00000822"/>
    </source>
</evidence>
<dbReference type="RefSeq" id="XP_025575143.1">
    <property type="nucleotide sequence ID" value="XM_025722105.1"/>
</dbReference>
<dbReference type="VEuPathDB" id="FungiDB:BO80DRAFT_455345"/>
<evidence type="ECO:0000256" key="5">
    <source>
        <dbReference type="ARBA" id="ARBA00023024"/>
    </source>
</evidence>
<keyword evidence="4 10" id="KW-0378">Hydrolase</keyword>
<feature type="domain" description="Chitin-binding type-1" evidence="12">
    <location>
        <begin position="27"/>
        <end position="65"/>
    </location>
</feature>
<dbReference type="GO" id="GO:0008843">
    <property type="term" value="F:endochitinase activity"/>
    <property type="evidence" value="ECO:0007669"/>
    <property type="project" value="UniProtKB-EC"/>
</dbReference>
<keyword evidence="5" id="KW-0146">Chitin degradation</keyword>
<dbReference type="Proteomes" id="UP000249402">
    <property type="component" value="Unassembled WGS sequence"/>
</dbReference>
<dbReference type="EMBL" id="KZ824438">
    <property type="protein sequence ID" value="RAL00816.1"/>
    <property type="molecule type" value="Genomic_DNA"/>
</dbReference>
<evidence type="ECO:0000313" key="15">
    <source>
        <dbReference type="Proteomes" id="UP000249402"/>
    </source>
</evidence>
<evidence type="ECO:0000256" key="10">
    <source>
        <dbReference type="RuleBase" id="RU000489"/>
    </source>
</evidence>
<comment type="catalytic activity">
    <reaction evidence="1">
        <text>Random endo-hydrolysis of N-acetyl-beta-D-glucosaminide (1-&gt;4)-beta-linkages in chitin and chitodextrins.</text>
        <dbReference type="EC" id="3.2.1.14"/>
    </reaction>
</comment>
<keyword evidence="11" id="KW-0732">Signal</keyword>
<evidence type="ECO:0000256" key="2">
    <source>
        <dbReference type="ARBA" id="ARBA00008682"/>
    </source>
</evidence>
<dbReference type="InterPro" id="IPR001579">
    <property type="entry name" value="Glyco_hydro_18_chit_AS"/>
</dbReference>
<keyword evidence="9" id="KW-0147">Chitin-binding</keyword>
<dbReference type="InterPro" id="IPR001002">
    <property type="entry name" value="Chitin-bd_1"/>
</dbReference>
<proteinExistence type="inferred from homology"/>
<comment type="similarity">
    <text evidence="2">Belongs to the glycosyl hydrolase 18 family. Chitinase class V subfamily.</text>
</comment>
<dbReference type="InterPro" id="IPR001223">
    <property type="entry name" value="Glyco_hydro18_cat"/>
</dbReference>
<dbReference type="PROSITE" id="PS51910">
    <property type="entry name" value="GH18_2"/>
    <property type="match status" value="1"/>
</dbReference>
<gene>
    <name evidence="14" type="ORF">BO80DRAFT_455345</name>
</gene>
<dbReference type="InterPro" id="IPR029070">
    <property type="entry name" value="Chitinase_insertion_sf"/>
</dbReference>
<evidence type="ECO:0000256" key="11">
    <source>
        <dbReference type="SAM" id="SignalP"/>
    </source>
</evidence>
<dbReference type="SMART" id="SM00636">
    <property type="entry name" value="Glyco_18"/>
    <property type="match status" value="1"/>
</dbReference>
<dbReference type="Gene3D" id="3.10.50.10">
    <property type="match status" value="1"/>
</dbReference>
<organism evidence="14 15">
    <name type="scientific">Aspergillus ibericus CBS 121593</name>
    <dbReference type="NCBI Taxonomy" id="1448316"/>
    <lineage>
        <taxon>Eukaryota</taxon>
        <taxon>Fungi</taxon>
        <taxon>Dikarya</taxon>
        <taxon>Ascomycota</taxon>
        <taxon>Pezizomycotina</taxon>
        <taxon>Eurotiomycetes</taxon>
        <taxon>Eurotiomycetidae</taxon>
        <taxon>Eurotiales</taxon>
        <taxon>Aspergillaceae</taxon>
        <taxon>Aspergillus</taxon>
        <taxon>Aspergillus subgen. Circumdati</taxon>
    </lineage>
</organism>
<feature type="chain" id="PRO_5017176829" description="chitinase" evidence="11">
    <location>
        <begin position="19"/>
        <end position="549"/>
    </location>
</feature>
<dbReference type="Pfam" id="PF00704">
    <property type="entry name" value="Glyco_hydro_18"/>
    <property type="match status" value="1"/>
</dbReference>
<dbReference type="PANTHER" id="PTHR11177">
    <property type="entry name" value="CHITINASE"/>
    <property type="match status" value="1"/>
</dbReference>
<feature type="signal peptide" evidence="11">
    <location>
        <begin position="1"/>
        <end position="18"/>
    </location>
</feature>
<reference evidence="14 15" key="1">
    <citation type="submission" date="2018-02" db="EMBL/GenBank/DDBJ databases">
        <title>The genomes of Aspergillus section Nigri reveals drivers in fungal speciation.</title>
        <authorList>
            <consortium name="DOE Joint Genome Institute"/>
            <person name="Vesth T.C."/>
            <person name="Nybo J."/>
            <person name="Theobald S."/>
            <person name="Brandl J."/>
            <person name="Frisvad J.C."/>
            <person name="Nielsen K.F."/>
            <person name="Lyhne E.K."/>
            <person name="Kogle M.E."/>
            <person name="Kuo A."/>
            <person name="Riley R."/>
            <person name="Clum A."/>
            <person name="Nolan M."/>
            <person name="Lipzen A."/>
            <person name="Salamov A."/>
            <person name="Henrissat B."/>
            <person name="Wiebenga A."/>
            <person name="De vries R.P."/>
            <person name="Grigoriev I.V."/>
            <person name="Mortensen U.H."/>
            <person name="Andersen M.R."/>
            <person name="Baker S.E."/>
        </authorList>
    </citation>
    <scope>NUCLEOTIDE SEQUENCE [LARGE SCALE GENOMIC DNA]</scope>
    <source>
        <strain evidence="14 15">CBS 121593</strain>
    </source>
</reference>